<dbReference type="eggNOG" id="ENOG502ZNCE">
    <property type="taxonomic scope" value="Bacteria"/>
</dbReference>
<evidence type="ECO:0000256" key="1">
    <source>
        <dbReference type="SAM" id="MobiDB-lite"/>
    </source>
</evidence>
<comment type="caution">
    <text evidence="2">The sequence shown here is derived from an EMBL/GenBank/DDBJ whole genome shotgun (WGS) entry which is preliminary data.</text>
</comment>
<evidence type="ECO:0000313" key="3">
    <source>
        <dbReference type="Proteomes" id="UP000029015"/>
    </source>
</evidence>
<keyword evidence="3" id="KW-1185">Reference proteome</keyword>
<gene>
    <name evidence="2" type="ORF">BACT_1107</name>
</gene>
<dbReference type="AlphaFoldDB" id="A0A086Z1K5"/>
<dbReference type="Proteomes" id="UP000029015">
    <property type="component" value="Unassembled WGS sequence"/>
</dbReference>
<protein>
    <submittedName>
        <fullName evidence="2">Uncharacterized protein</fullName>
    </submittedName>
</protein>
<sequence>MKSMNKDEWLAKAMGDDSVNEMATKAGISSATAWRQYNNALGFSAENVILIARAYHKNPISALVAFGYLRPDEPASAGTEQALRDASDDELMDEMARRLANGAAARNQRWGSPITFSPEDLGIAANMNPDKDSEANTPDD</sequence>
<accession>A0A086Z1K5</accession>
<dbReference type="EMBL" id="JGYK01000001">
    <property type="protein sequence ID" value="KFI40405.1"/>
    <property type="molecule type" value="Genomic_DNA"/>
</dbReference>
<proteinExistence type="predicted"/>
<reference evidence="2 3" key="1">
    <citation type="submission" date="2014-03" db="EMBL/GenBank/DDBJ databases">
        <title>Genomics of Bifidobacteria.</title>
        <authorList>
            <person name="Ventura M."/>
            <person name="Milani C."/>
            <person name="Lugli G.A."/>
        </authorList>
    </citation>
    <scope>NUCLEOTIDE SEQUENCE [LARGE SCALE GENOMIC DNA]</scope>
    <source>
        <strain evidence="2 3">DSM 22766</strain>
    </source>
</reference>
<organism evidence="2 3">
    <name type="scientific">Bifidobacterium actinocoloniiforme DSM 22766</name>
    <dbReference type="NCBI Taxonomy" id="1437605"/>
    <lineage>
        <taxon>Bacteria</taxon>
        <taxon>Bacillati</taxon>
        <taxon>Actinomycetota</taxon>
        <taxon>Actinomycetes</taxon>
        <taxon>Bifidobacteriales</taxon>
        <taxon>Bifidobacteriaceae</taxon>
        <taxon>Bifidobacterium</taxon>
    </lineage>
</organism>
<name>A0A086Z1K5_9BIFI</name>
<feature type="region of interest" description="Disordered" evidence="1">
    <location>
        <begin position="118"/>
        <end position="140"/>
    </location>
</feature>
<evidence type="ECO:0000313" key="2">
    <source>
        <dbReference type="EMBL" id="KFI40405.1"/>
    </source>
</evidence>